<reference evidence="1 2" key="1">
    <citation type="submission" date="2017-06" db="EMBL/GenBank/DDBJ databases">
        <title>Genome sequencing of cyanobaciteial culture collection at National Institute for Environmental Studies (NIES).</title>
        <authorList>
            <person name="Hirose Y."/>
            <person name="Shimura Y."/>
            <person name="Fujisawa T."/>
            <person name="Nakamura Y."/>
            <person name="Kawachi M."/>
        </authorList>
    </citation>
    <scope>NUCLEOTIDE SEQUENCE [LARGE SCALE GENOMIC DNA]</scope>
    <source>
        <strain evidence="1 2">NIES-37</strain>
    </source>
</reference>
<proteinExistence type="predicted"/>
<evidence type="ECO:0000313" key="1">
    <source>
        <dbReference type="EMBL" id="BAY97291.1"/>
    </source>
</evidence>
<keyword evidence="2" id="KW-1185">Reference proteome</keyword>
<dbReference type="Proteomes" id="UP000218785">
    <property type="component" value="Chromosome"/>
</dbReference>
<evidence type="ECO:0000313" key="2">
    <source>
        <dbReference type="Proteomes" id="UP000218785"/>
    </source>
</evidence>
<dbReference type="EMBL" id="AP018248">
    <property type="protein sequence ID" value="BAY97291.1"/>
    <property type="molecule type" value="Genomic_DNA"/>
</dbReference>
<organism evidence="1 2">
    <name type="scientific">Tolypothrix tenuis PCC 7101</name>
    <dbReference type="NCBI Taxonomy" id="231146"/>
    <lineage>
        <taxon>Bacteria</taxon>
        <taxon>Bacillati</taxon>
        <taxon>Cyanobacteriota</taxon>
        <taxon>Cyanophyceae</taxon>
        <taxon>Nostocales</taxon>
        <taxon>Tolypothrichaceae</taxon>
        <taxon>Tolypothrix</taxon>
    </lineage>
</organism>
<accession>A0A1Z4MV48</accession>
<name>A0A1Z4MV48_9CYAN</name>
<dbReference type="KEGG" id="ttq:NIES37_12290"/>
<gene>
    <name evidence="1" type="ORF">NIES37_12290</name>
</gene>
<sequence length="35" mass="4178">MTFFEFKMQIAKFKMNNKNNFELINFGFQAPANCL</sequence>
<protein>
    <submittedName>
        <fullName evidence="1">Uncharacterized protein</fullName>
    </submittedName>
</protein>
<dbReference type="AlphaFoldDB" id="A0A1Z4MV48"/>